<dbReference type="AlphaFoldDB" id="A0AAV5AP58"/>
<gene>
    <name evidence="7" type="ORF">Clacol_008442</name>
</gene>
<feature type="transmembrane region" description="Helical" evidence="5">
    <location>
        <begin position="81"/>
        <end position="102"/>
    </location>
</feature>
<dbReference type="EMBL" id="BPWL01000009">
    <property type="protein sequence ID" value="GJJ14181.1"/>
    <property type="molecule type" value="Genomic_DNA"/>
</dbReference>
<dbReference type="InterPro" id="IPR000620">
    <property type="entry name" value="EamA_dom"/>
</dbReference>
<dbReference type="Proteomes" id="UP001050691">
    <property type="component" value="Unassembled WGS sequence"/>
</dbReference>
<keyword evidence="3 5" id="KW-1133">Transmembrane helix</keyword>
<keyword evidence="4 5" id="KW-0472">Membrane</keyword>
<feature type="transmembrane region" description="Helical" evidence="5">
    <location>
        <begin position="303"/>
        <end position="322"/>
    </location>
</feature>
<reference evidence="7" key="1">
    <citation type="submission" date="2021-10" db="EMBL/GenBank/DDBJ databases">
        <title>De novo Genome Assembly of Clathrus columnatus (Basidiomycota, Fungi) Using Illumina and Nanopore Sequence Data.</title>
        <authorList>
            <person name="Ogiso-Tanaka E."/>
            <person name="Itagaki H."/>
            <person name="Hosoya T."/>
            <person name="Hosaka K."/>
        </authorList>
    </citation>
    <scope>NUCLEOTIDE SEQUENCE</scope>
    <source>
        <strain evidence="7">MO-923</strain>
    </source>
</reference>
<evidence type="ECO:0000313" key="8">
    <source>
        <dbReference type="Proteomes" id="UP001050691"/>
    </source>
</evidence>
<proteinExistence type="predicted"/>
<dbReference type="Pfam" id="PF00892">
    <property type="entry name" value="EamA"/>
    <property type="match status" value="1"/>
</dbReference>
<sequence>MPSPSNSNAIALPITPVSPIPQEYPSFNKIWFRRSRETLSEVYTSNVGLLLIAASQLFMTFMNISVKFLNNIDDPVPTLEVLIDFSLHFLWLIVVYFPEACARSHVTYMIVRKVPHAFLGPPEVRYLLIFRGVSGSRRKTKYSFFGLFGIYYSLQYLSLSDAVVLTFLSPTTTAIAGFFLLHENLSKREVAAGAFSFLGVILIARPQSFFGNTVNPPVTLDTLHKNATSMQRIIAVGSENSRVIFRVSMIGVIGATGIMNDIDVSLRAIGERAHVMHSLTFFSSYSVIVSAIGMALFRVNLVIPSKWSWCGLLFAIGVLLVLGLQKETASRGTLALYTQVGTISVVQRSAIDFFDKLLFATVLERLIFGTVPSLLSILGTMIIMSSAIYIAINRRSVPNEYRSIPHAPSDNHESNLYNVDLEDVPFDEIVSLHHISLSPIMEDSDVPQQNINFQPET</sequence>
<keyword evidence="2 5" id="KW-0812">Transmembrane</keyword>
<evidence type="ECO:0000256" key="3">
    <source>
        <dbReference type="ARBA" id="ARBA00022989"/>
    </source>
</evidence>
<evidence type="ECO:0000256" key="2">
    <source>
        <dbReference type="ARBA" id="ARBA00022692"/>
    </source>
</evidence>
<dbReference type="PANTHER" id="PTHR22911">
    <property type="entry name" value="ACYL-MALONYL CONDENSING ENZYME-RELATED"/>
    <property type="match status" value="1"/>
</dbReference>
<dbReference type="InterPro" id="IPR037185">
    <property type="entry name" value="EmrE-like"/>
</dbReference>
<evidence type="ECO:0000259" key="6">
    <source>
        <dbReference type="Pfam" id="PF00892"/>
    </source>
</evidence>
<accession>A0AAV5AP58</accession>
<dbReference type="SUPFAM" id="SSF103481">
    <property type="entry name" value="Multidrug resistance efflux transporter EmrE"/>
    <property type="match status" value="1"/>
</dbReference>
<comment type="subcellular location">
    <subcellularLocation>
        <location evidence="1">Membrane</location>
        <topology evidence="1">Multi-pass membrane protein</topology>
    </subcellularLocation>
</comment>
<dbReference type="PANTHER" id="PTHR22911:SF6">
    <property type="entry name" value="SOLUTE CARRIER FAMILY 35 MEMBER G1"/>
    <property type="match status" value="1"/>
</dbReference>
<dbReference type="GO" id="GO:0016020">
    <property type="term" value="C:membrane"/>
    <property type="evidence" value="ECO:0007669"/>
    <property type="project" value="UniProtKB-SubCell"/>
</dbReference>
<evidence type="ECO:0000256" key="5">
    <source>
        <dbReference type="SAM" id="Phobius"/>
    </source>
</evidence>
<protein>
    <recommendedName>
        <fullName evidence="6">EamA domain-containing protein</fullName>
    </recommendedName>
</protein>
<feature type="transmembrane region" description="Helical" evidence="5">
    <location>
        <begin position="274"/>
        <end position="297"/>
    </location>
</feature>
<feature type="transmembrane region" description="Helical" evidence="5">
    <location>
        <begin position="140"/>
        <end position="157"/>
    </location>
</feature>
<comment type="caution">
    <text evidence="7">The sequence shown here is derived from an EMBL/GenBank/DDBJ whole genome shotgun (WGS) entry which is preliminary data.</text>
</comment>
<feature type="transmembrane region" description="Helical" evidence="5">
    <location>
        <begin position="371"/>
        <end position="392"/>
    </location>
</feature>
<organism evidence="7 8">
    <name type="scientific">Clathrus columnatus</name>
    <dbReference type="NCBI Taxonomy" id="1419009"/>
    <lineage>
        <taxon>Eukaryota</taxon>
        <taxon>Fungi</taxon>
        <taxon>Dikarya</taxon>
        <taxon>Basidiomycota</taxon>
        <taxon>Agaricomycotina</taxon>
        <taxon>Agaricomycetes</taxon>
        <taxon>Phallomycetidae</taxon>
        <taxon>Phallales</taxon>
        <taxon>Clathraceae</taxon>
        <taxon>Clathrus</taxon>
    </lineage>
</organism>
<evidence type="ECO:0000256" key="4">
    <source>
        <dbReference type="ARBA" id="ARBA00023136"/>
    </source>
</evidence>
<evidence type="ECO:0000256" key="1">
    <source>
        <dbReference type="ARBA" id="ARBA00004141"/>
    </source>
</evidence>
<name>A0AAV5AP58_9AGAM</name>
<feature type="transmembrane region" description="Helical" evidence="5">
    <location>
        <begin position="42"/>
        <end position="61"/>
    </location>
</feature>
<evidence type="ECO:0000313" key="7">
    <source>
        <dbReference type="EMBL" id="GJJ14181.1"/>
    </source>
</evidence>
<keyword evidence="8" id="KW-1185">Reference proteome</keyword>
<feature type="transmembrane region" description="Helical" evidence="5">
    <location>
        <begin position="243"/>
        <end position="262"/>
    </location>
</feature>
<feature type="domain" description="EamA" evidence="6">
    <location>
        <begin position="144"/>
        <end position="204"/>
    </location>
</feature>
<feature type="transmembrane region" description="Helical" evidence="5">
    <location>
        <begin position="163"/>
        <end position="181"/>
    </location>
</feature>